<evidence type="ECO:0000256" key="1">
    <source>
        <dbReference type="SAM" id="SignalP"/>
    </source>
</evidence>
<dbReference type="AlphaFoldDB" id="A0A495P4S1"/>
<feature type="signal peptide" evidence="1">
    <location>
        <begin position="1"/>
        <end position="19"/>
    </location>
</feature>
<comment type="caution">
    <text evidence="2">The sequence shown here is derived from an EMBL/GenBank/DDBJ whole genome shotgun (WGS) entry which is preliminary data.</text>
</comment>
<protein>
    <recommendedName>
        <fullName evidence="4">Outer membrane protein with beta-barrel domain</fullName>
    </recommendedName>
</protein>
<evidence type="ECO:0000313" key="3">
    <source>
        <dbReference type="Proteomes" id="UP000276282"/>
    </source>
</evidence>
<dbReference type="EMBL" id="RBLG01000004">
    <property type="protein sequence ID" value="RKS44985.1"/>
    <property type="molecule type" value="Genomic_DNA"/>
</dbReference>
<keyword evidence="1" id="KW-0732">Signal</keyword>
<feature type="chain" id="PRO_5019717564" description="Outer membrane protein with beta-barrel domain" evidence="1">
    <location>
        <begin position="20"/>
        <end position="407"/>
    </location>
</feature>
<reference evidence="2 3" key="1">
    <citation type="submission" date="2018-10" db="EMBL/GenBank/DDBJ databases">
        <title>Genomic Encyclopedia of Archaeal and Bacterial Type Strains, Phase II (KMG-II): from individual species to whole genera.</title>
        <authorList>
            <person name="Goeker M."/>
        </authorList>
    </citation>
    <scope>NUCLEOTIDE SEQUENCE [LARGE SCALE GENOMIC DNA]</scope>
    <source>
        <strain evidence="2 3">DSM 19839</strain>
    </source>
</reference>
<organism evidence="2 3">
    <name type="scientific">Gillisia mitskevichiae</name>
    <dbReference type="NCBI Taxonomy" id="270921"/>
    <lineage>
        <taxon>Bacteria</taxon>
        <taxon>Pseudomonadati</taxon>
        <taxon>Bacteroidota</taxon>
        <taxon>Flavobacteriia</taxon>
        <taxon>Flavobacteriales</taxon>
        <taxon>Flavobacteriaceae</taxon>
        <taxon>Gillisia</taxon>
    </lineage>
</organism>
<gene>
    <name evidence="2" type="ORF">BC962_2657</name>
</gene>
<dbReference type="Proteomes" id="UP000276282">
    <property type="component" value="Unassembled WGS sequence"/>
</dbReference>
<evidence type="ECO:0000313" key="2">
    <source>
        <dbReference type="EMBL" id="RKS44985.1"/>
    </source>
</evidence>
<dbReference type="RefSeq" id="WP_121346465.1">
    <property type="nucleotide sequence ID" value="NZ_RBLG01000004.1"/>
</dbReference>
<dbReference type="OrthoDB" id="921445at2"/>
<name>A0A495P4S1_9FLAO</name>
<keyword evidence="3" id="KW-1185">Reference proteome</keyword>
<accession>A0A495P4S1</accession>
<evidence type="ECO:0008006" key="4">
    <source>
        <dbReference type="Google" id="ProtNLM"/>
    </source>
</evidence>
<sequence length="407" mass="46999">MHKIIFTCLSLLLSSIAFSQIQYEEGYYIDNSGNKISGFIENNDWNDNPVSFNFKAAMDSEIQVKTFDGVLEFGLENIRFTKFKVQIDLSRDRVRELTSQRAPLFTQKVVFLKYIQDGKADLFIYQDNSVLRYFYRLDEDSPKQLVYKKFLQGGKIAVNNHYQQQLFNDLNCENNTSSNISNVSYNRIDLERYFTKYNNCKNWSTSYYDNNSSGKFNLKVLLGADFTGMEIDNGLNAGGESFNNEFFIRAGAELEYIMPFNRNKWSVFIQPVYRSFKAERNLTKSYNADFSISNQSIELALGLRHYLFLNTSTKLFINVLVSSDLPLKTEVSFMNTNMVEDPFLDEFKSGASFGIGVGMQIYNRLAMELRYNSSRELNGSKFVDKTYALNFESSYNTASVILTYSLL</sequence>
<proteinExistence type="predicted"/>